<feature type="signal peptide" evidence="2">
    <location>
        <begin position="1"/>
        <end position="24"/>
    </location>
</feature>
<feature type="domain" description="SLH" evidence="3">
    <location>
        <begin position="83"/>
        <end position="142"/>
    </location>
</feature>
<keyword evidence="6" id="KW-1185">Reference proteome</keyword>
<dbReference type="Pfam" id="PF08239">
    <property type="entry name" value="SH3_3"/>
    <property type="match status" value="2"/>
</dbReference>
<gene>
    <name evidence="5" type="ORF">EK386_09680</name>
</gene>
<feature type="domain" description="SLH" evidence="3">
    <location>
        <begin position="143"/>
        <end position="206"/>
    </location>
</feature>
<feature type="chain" id="PRO_5019326497" evidence="2">
    <location>
        <begin position="25"/>
        <end position="619"/>
    </location>
</feature>
<dbReference type="EMBL" id="RYYR01000010">
    <property type="protein sequence ID" value="RUL53221.1"/>
    <property type="molecule type" value="Genomic_DNA"/>
</dbReference>
<dbReference type="RefSeq" id="WP_126658959.1">
    <property type="nucleotide sequence ID" value="NZ_RYYR01000010.1"/>
</dbReference>
<dbReference type="InterPro" id="IPR003646">
    <property type="entry name" value="SH3-like_bac-type"/>
</dbReference>
<dbReference type="PROSITE" id="PS51781">
    <property type="entry name" value="SH3B"/>
    <property type="match status" value="2"/>
</dbReference>
<proteinExistence type="predicted"/>
<keyword evidence="1 2" id="KW-0732">Signal</keyword>
<dbReference type="InterPro" id="IPR002901">
    <property type="entry name" value="MGlyc_endo_b_GlcNAc-like_dom"/>
</dbReference>
<dbReference type="InterPro" id="IPR051465">
    <property type="entry name" value="Cell_Envelope_Struct_Comp"/>
</dbReference>
<dbReference type="AlphaFoldDB" id="A0A432LC95"/>
<accession>A0A432LC95</accession>
<dbReference type="SMART" id="SM00047">
    <property type="entry name" value="LYZ2"/>
    <property type="match status" value="1"/>
</dbReference>
<evidence type="ECO:0000259" key="3">
    <source>
        <dbReference type="PROSITE" id="PS51272"/>
    </source>
</evidence>
<feature type="domain" description="SH3b" evidence="4">
    <location>
        <begin position="487"/>
        <end position="551"/>
    </location>
</feature>
<dbReference type="Gene3D" id="2.30.30.40">
    <property type="entry name" value="SH3 Domains"/>
    <property type="match status" value="2"/>
</dbReference>
<sequence length="619" mass="68006">MKKLSLAASLLAAGLYFSPTPAQAEDISKHWAYDEMSFLIDHQIMKGDALGNYLPNNNVSRAEFAAFLVRALELPEVSTSANFHDVHEGQWFYNDVNKAYYYNLVAGNENGYFNPNDKINRQQMAVMVHNAIVYLGMESSASSLTFNDTNTIADWAYDKVQHVVSLNIIVGKPNNTFAPLAVATRAEAASVIFRILNPESVPEKPAVGSIVHTTTSYSRNFADVLTVQANNNPKVDGGGLFIGTKDLVAYYVNPNNFSQTSVEYYQFLKLSTPITNLDLRVVNEKVLSGKGTLANTANAFIDAGINHNINAIYLISHALHETGNGSSALAKGIEVGLNASGKPEMVTEQNRATLTNIKKTYNVYGIGAIDVDPNKYGSERAYTDGWFTINDAIIGGAKFVKEKYIGVGQDTLYKMRWNPNDPPKHQYATHVQWAIIQARKIQDIYAITGADKTTKMIFDVPRYQNQPSTSPLPAPENQYALITSLKGAIGKVTADNLKLRTYPSTAVSSNIIDQLAMDTKVTVIGHNGPWYRVSVNGKEGWVSGDYVSYLNILTVAEIDTPLNVRSEPTTAGSILGSVKAKSKLIGVLDENDQLVQEDIWYQVYYNGGTGWVSGDYIVK</sequence>
<evidence type="ECO:0000259" key="4">
    <source>
        <dbReference type="PROSITE" id="PS51781"/>
    </source>
</evidence>
<evidence type="ECO:0000313" key="6">
    <source>
        <dbReference type="Proteomes" id="UP000287910"/>
    </source>
</evidence>
<name>A0A432LC95_9BACI</name>
<reference evidence="5 6" key="1">
    <citation type="submission" date="2018-12" db="EMBL/GenBank/DDBJ databases">
        <title>Lysinibacillus antri sp. nov., isolated from a cave soil.</title>
        <authorList>
            <person name="Narsing Rao M.P."/>
            <person name="Zhang H."/>
            <person name="Dong Z.-Y."/>
            <person name="Niu X.-K."/>
            <person name="Zhang K."/>
            <person name="Fang B.-Z."/>
            <person name="Kang Y.-Q."/>
            <person name="Xiao M."/>
            <person name="Li W.-J."/>
        </authorList>
    </citation>
    <scope>NUCLEOTIDE SEQUENCE [LARGE SCALE GENOMIC DNA]</scope>
    <source>
        <strain evidence="5 6">SYSU K30002</strain>
    </source>
</reference>
<dbReference type="GO" id="GO:0004040">
    <property type="term" value="F:amidase activity"/>
    <property type="evidence" value="ECO:0007669"/>
    <property type="project" value="InterPro"/>
</dbReference>
<dbReference type="Proteomes" id="UP000287910">
    <property type="component" value="Unassembled WGS sequence"/>
</dbReference>
<protein>
    <submittedName>
        <fullName evidence="5">Beta-N-acetylglucosaminidase</fullName>
    </submittedName>
</protein>
<evidence type="ECO:0000313" key="5">
    <source>
        <dbReference type="EMBL" id="RUL53221.1"/>
    </source>
</evidence>
<dbReference type="SMART" id="SM00287">
    <property type="entry name" value="SH3b"/>
    <property type="match status" value="2"/>
</dbReference>
<dbReference type="Pfam" id="PF01832">
    <property type="entry name" value="Glucosaminidase"/>
    <property type="match status" value="1"/>
</dbReference>
<organism evidence="5 6">
    <name type="scientific">Lysinibacillus antri</name>
    <dbReference type="NCBI Taxonomy" id="2498145"/>
    <lineage>
        <taxon>Bacteria</taxon>
        <taxon>Bacillati</taxon>
        <taxon>Bacillota</taxon>
        <taxon>Bacilli</taxon>
        <taxon>Bacillales</taxon>
        <taxon>Bacillaceae</taxon>
        <taxon>Lysinibacillus</taxon>
    </lineage>
</organism>
<dbReference type="PROSITE" id="PS51272">
    <property type="entry name" value="SLH"/>
    <property type="match status" value="3"/>
</dbReference>
<dbReference type="InterPro" id="IPR001119">
    <property type="entry name" value="SLH_dom"/>
</dbReference>
<evidence type="ECO:0000256" key="2">
    <source>
        <dbReference type="SAM" id="SignalP"/>
    </source>
</evidence>
<feature type="domain" description="SH3b" evidence="4">
    <location>
        <begin position="553"/>
        <end position="619"/>
    </location>
</feature>
<comment type="caution">
    <text evidence="5">The sequence shown here is derived from an EMBL/GenBank/DDBJ whole genome shotgun (WGS) entry which is preliminary data.</text>
</comment>
<evidence type="ECO:0000256" key="1">
    <source>
        <dbReference type="ARBA" id="ARBA00022729"/>
    </source>
</evidence>
<dbReference type="PANTHER" id="PTHR43308">
    <property type="entry name" value="OUTER MEMBRANE PROTEIN ALPHA-RELATED"/>
    <property type="match status" value="1"/>
</dbReference>
<feature type="domain" description="SLH" evidence="3">
    <location>
        <begin position="19"/>
        <end position="82"/>
    </location>
</feature>
<dbReference type="Pfam" id="PF00395">
    <property type="entry name" value="SLH"/>
    <property type="match status" value="3"/>
</dbReference>